<feature type="transmembrane region" description="Helical" evidence="1">
    <location>
        <begin position="38"/>
        <end position="56"/>
    </location>
</feature>
<organism evidence="2 3">
    <name type="scientific">Polaribacter aestuariivivens</name>
    <dbReference type="NCBI Taxonomy" id="2304626"/>
    <lineage>
        <taxon>Bacteria</taxon>
        <taxon>Pseudomonadati</taxon>
        <taxon>Bacteroidota</taxon>
        <taxon>Flavobacteriia</taxon>
        <taxon>Flavobacteriales</taxon>
        <taxon>Flavobacteriaceae</taxon>
    </lineage>
</organism>
<keyword evidence="1" id="KW-0812">Transmembrane</keyword>
<evidence type="ECO:0000313" key="3">
    <source>
        <dbReference type="Proteomes" id="UP000307140"/>
    </source>
</evidence>
<dbReference type="AlphaFoldDB" id="A0A5S3N7F5"/>
<proteinExistence type="predicted"/>
<dbReference type="InterPro" id="IPR011990">
    <property type="entry name" value="TPR-like_helical_dom_sf"/>
</dbReference>
<name>A0A5S3N7F5_9FLAO</name>
<sequence>MITDDDIKIVAAHKEYEKGKIKLQQIEKKNNFFFSKKWLIAASVLFLVSLSSLLFLPSEKSADELFASYFEPYTNVIAPISRSYKNKSTLEIAFKNYENKKYAEALEGLEGSITKENKTALHLYIAVTNLELENTNKAIAILEKNLKDTNTWKDKYLWYLSLAYLKEKKTEKAIKTLKTLSKEVNNFKKLETLSLLKKLE</sequence>
<evidence type="ECO:0008006" key="4">
    <source>
        <dbReference type="Google" id="ProtNLM"/>
    </source>
</evidence>
<keyword evidence="1" id="KW-1133">Transmembrane helix</keyword>
<evidence type="ECO:0000256" key="1">
    <source>
        <dbReference type="SAM" id="Phobius"/>
    </source>
</evidence>
<comment type="caution">
    <text evidence="2">The sequence shown here is derived from an EMBL/GenBank/DDBJ whole genome shotgun (WGS) entry which is preliminary data.</text>
</comment>
<evidence type="ECO:0000313" key="2">
    <source>
        <dbReference type="EMBL" id="TMM30484.1"/>
    </source>
</evidence>
<dbReference type="EMBL" id="VANR01000003">
    <property type="protein sequence ID" value="TMM30484.1"/>
    <property type="molecule type" value="Genomic_DNA"/>
</dbReference>
<keyword evidence="3" id="KW-1185">Reference proteome</keyword>
<reference evidence="2 3" key="1">
    <citation type="submission" date="2019-05" db="EMBL/GenBank/DDBJ databases">
        <title>Polaribacter aestuariivivens sp. nov., isolated from a tidal flat.</title>
        <authorList>
            <person name="Yoon J.-H."/>
        </authorList>
    </citation>
    <scope>NUCLEOTIDE SEQUENCE [LARGE SCALE GENOMIC DNA]</scope>
    <source>
        <strain evidence="2 3">DBTF-3</strain>
    </source>
</reference>
<keyword evidence="1" id="KW-0472">Membrane</keyword>
<gene>
    <name evidence="2" type="ORF">FDT66_06890</name>
</gene>
<protein>
    <recommendedName>
        <fullName evidence="4">Tetratricopeptide repeat protein</fullName>
    </recommendedName>
</protein>
<dbReference type="Proteomes" id="UP000307140">
    <property type="component" value="Unassembled WGS sequence"/>
</dbReference>
<dbReference type="RefSeq" id="WP_138535434.1">
    <property type="nucleotide sequence ID" value="NZ_VANR01000003.1"/>
</dbReference>
<dbReference type="Gene3D" id="1.25.40.10">
    <property type="entry name" value="Tetratricopeptide repeat domain"/>
    <property type="match status" value="1"/>
</dbReference>
<dbReference type="OrthoDB" id="979271at2"/>
<accession>A0A5S3N7F5</accession>
<dbReference type="SUPFAM" id="SSF48452">
    <property type="entry name" value="TPR-like"/>
    <property type="match status" value="1"/>
</dbReference>